<accession>A0ACB9QYD6</accession>
<dbReference type="Proteomes" id="UP001057402">
    <property type="component" value="Chromosome 5"/>
</dbReference>
<proteinExistence type="predicted"/>
<evidence type="ECO:0000313" key="1">
    <source>
        <dbReference type="EMBL" id="KAI4370429.1"/>
    </source>
</evidence>
<organism evidence="1 2">
    <name type="scientific">Melastoma candidum</name>
    <dbReference type="NCBI Taxonomy" id="119954"/>
    <lineage>
        <taxon>Eukaryota</taxon>
        <taxon>Viridiplantae</taxon>
        <taxon>Streptophyta</taxon>
        <taxon>Embryophyta</taxon>
        <taxon>Tracheophyta</taxon>
        <taxon>Spermatophyta</taxon>
        <taxon>Magnoliopsida</taxon>
        <taxon>eudicotyledons</taxon>
        <taxon>Gunneridae</taxon>
        <taxon>Pentapetalae</taxon>
        <taxon>rosids</taxon>
        <taxon>malvids</taxon>
        <taxon>Myrtales</taxon>
        <taxon>Melastomataceae</taxon>
        <taxon>Melastomatoideae</taxon>
        <taxon>Melastomateae</taxon>
        <taxon>Melastoma</taxon>
    </lineage>
</organism>
<gene>
    <name evidence="1" type="ORF">MLD38_018783</name>
</gene>
<keyword evidence="2" id="KW-1185">Reference proteome</keyword>
<comment type="caution">
    <text evidence="1">The sequence shown here is derived from an EMBL/GenBank/DDBJ whole genome shotgun (WGS) entry which is preliminary data.</text>
</comment>
<evidence type="ECO:0000313" key="2">
    <source>
        <dbReference type="Proteomes" id="UP001057402"/>
    </source>
</evidence>
<sequence length="1237" mass="136550">MHPSERLPSKAALALPPCGCPHLEYPSPSPCPACVADLILSAASSPPRALTVHVSHALSLLLRFPLLPHAPQLLVQPLLHALSSLDDGPIASQVVEILLLFCGSSSSCSSERVEPIVHEVAAGLSELVSLPAFGWSKSHVHVLNLLGMLLKSFGFDAYQSIVSVDALVCNLTSALQLSSSEEIRGEVLFVLYKLYCLQTLHGDLKGTDIFNTFGPKLVRSTLDILMKTQNDDVRLNCVVSTQRGLLRDVEVDEMCIWDGLIVTGCDETSEDLDDDTPLCSLFCEAIKGPLLSSNNDVQISALDLLFHYLSYPGRKVQLLVEENLADYTFEILRLSGCKDPVVSSCLRVLSLLSEAGVVFQQRLAVGFPTLIRVLNYVSQVPFHPGQCQILMLILDCVSYFPGVSSASQIAELVMILAQMLRRHRDEVILFDEAFGMVCSIYVTIMRTPLLQDIKDLTTALVEAVKDVVLASLSFSGDNGSLLLHSLCLLIEVFSLGRHDECNNKELHCSVVDACRKWILPWLLTSAIDMEREDIMLGVLEAFHTLLIVGDESEVFEFAETLLSVSWFSFSFRCLGNYPAERMKSRVYLIISALADIILVLQILYLSSLYDDRLAPEGVILASVEQYILVNSSDLVCTASASAIIPVVALYSLYRGLSEKKCPSSYSGEAERHFMEMVGNADLELTSVRIHHKALKWLFQQEILYLWLSNQIRNFCKVSELGNAQIQAKNDRVLDLLVSAQLVAAEDTLAAKVFVFLLEDLLSKKGNELELTSIFSLLQNILRILPAAAEQLCLNGIGKAVCVLFCECYTIYSLEAFTCVSIFIWNLLLSVHSESLADDDIWSAVTMKLIYQLINTGKIRSSSLDNIIIGVLCMILHHSTNGAFIESAKTILLNPSLATSLMNTVQTYCSNGPAMLDLIETTNAGETLLNVLLLQYYALKSVRSVLPGIMVCQNMREQSDSIHSVPSSISCHGLCRMIHFGSPMVKLISSHILVEILTMFEQNRGMIKDFKCTGFMSLGTVLEGQVFSGDARVAVNCGRSLSVLIDCSHSDIQLQKIIEKNPWSRLIVEELALSLVTPSVVPISRVKHYKAAIYVAVALLRSQRTAEWMKSVFDSTCISGFLEHLSSSNMSIEIVLLLTELRSSCFLNVEQVATINRLFQECRKLAYDESATSRVEYPKKLLSDNYTAGTISNFLCCLISAESPLSDDSVGTRHYKKRLLDEIEIFFKAPSLVAADAG</sequence>
<name>A0ACB9QYD6_9MYRT</name>
<dbReference type="EMBL" id="CM042884">
    <property type="protein sequence ID" value="KAI4370429.1"/>
    <property type="molecule type" value="Genomic_DNA"/>
</dbReference>
<protein>
    <submittedName>
        <fullName evidence="1">Uncharacterized protein</fullName>
    </submittedName>
</protein>
<reference evidence="2" key="1">
    <citation type="journal article" date="2023" name="Front. Plant Sci.">
        <title>Chromosomal-level genome assembly of Melastoma candidum provides insights into trichome evolution.</title>
        <authorList>
            <person name="Zhong Y."/>
            <person name="Wu W."/>
            <person name="Sun C."/>
            <person name="Zou P."/>
            <person name="Liu Y."/>
            <person name="Dai S."/>
            <person name="Zhou R."/>
        </authorList>
    </citation>
    <scope>NUCLEOTIDE SEQUENCE [LARGE SCALE GENOMIC DNA]</scope>
</reference>